<feature type="compositionally biased region" description="Basic residues" evidence="1">
    <location>
        <begin position="129"/>
        <end position="138"/>
    </location>
</feature>
<comment type="caution">
    <text evidence="2">The sequence shown here is derived from an EMBL/GenBank/DDBJ whole genome shotgun (WGS) entry which is preliminary data.</text>
</comment>
<accession>A0A9W4DX98</accession>
<gene>
    <name evidence="2" type="ORF">SCOCK_50173</name>
</gene>
<dbReference type="AlphaFoldDB" id="A0A9W4DX98"/>
<protein>
    <submittedName>
        <fullName evidence="2">Uncharacterized protein</fullName>
    </submittedName>
</protein>
<dbReference type="EMBL" id="CAJSLV010000081">
    <property type="protein sequence ID" value="CAG6397124.1"/>
    <property type="molecule type" value="Genomic_DNA"/>
</dbReference>
<organism evidence="2 3">
    <name type="scientific">Actinacidiphila cocklensis</name>
    <dbReference type="NCBI Taxonomy" id="887465"/>
    <lineage>
        <taxon>Bacteria</taxon>
        <taxon>Bacillati</taxon>
        <taxon>Actinomycetota</taxon>
        <taxon>Actinomycetes</taxon>
        <taxon>Kitasatosporales</taxon>
        <taxon>Streptomycetaceae</taxon>
        <taxon>Actinacidiphila</taxon>
    </lineage>
</organism>
<evidence type="ECO:0000313" key="3">
    <source>
        <dbReference type="Proteomes" id="UP001152519"/>
    </source>
</evidence>
<reference evidence="2" key="1">
    <citation type="submission" date="2021-05" db="EMBL/GenBank/DDBJ databases">
        <authorList>
            <person name="Arsene-Ploetze F."/>
        </authorList>
    </citation>
    <scope>NUCLEOTIDE SEQUENCE</scope>
    <source>
        <strain evidence="2">DSM 42138</strain>
    </source>
</reference>
<dbReference type="Proteomes" id="UP001152519">
    <property type="component" value="Unassembled WGS sequence"/>
</dbReference>
<proteinExistence type="predicted"/>
<keyword evidence="3" id="KW-1185">Reference proteome</keyword>
<name>A0A9W4DX98_9ACTN</name>
<feature type="region of interest" description="Disordered" evidence="1">
    <location>
        <begin position="108"/>
        <end position="138"/>
    </location>
</feature>
<evidence type="ECO:0000313" key="2">
    <source>
        <dbReference type="EMBL" id="CAG6397124.1"/>
    </source>
</evidence>
<evidence type="ECO:0000256" key="1">
    <source>
        <dbReference type="SAM" id="MobiDB-lite"/>
    </source>
</evidence>
<sequence>MSIEQSGKVTAEHLRRDAYPYVCQSSLRQVVNNSESAQRQYALRGRTDSQIIVIDSDQGRTGASTAGRGGFQHLVAEVSMGDAGIVLGLECPAWPGTTPTGTGCWRSVRGPGPDPGQRRILRPADFQRPPRRPRARGVCRHSLGTSAPAFRGSLTYQVDLAPPV</sequence>